<gene>
    <name evidence="1" type="ORF">CCE28_07580</name>
</gene>
<dbReference type="Pfam" id="PF17645">
    <property type="entry name" value="Amdase"/>
    <property type="match status" value="1"/>
</dbReference>
<proteinExistence type="predicted"/>
<organism evidence="1 2">
    <name type="scientific">Anaeromicrobium sediminis</name>
    <dbReference type="NCBI Taxonomy" id="1478221"/>
    <lineage>
        <taxon>Bacteria</taxon>
        <taxon>Bacillati</taxon>
        <taxon>Bacillota</taxon>
        <taxon>Clostridia</taxon>
        <taxon>Peptostreptococcales</taxon>
        <taxon>Thermotaleaceae</taxon>
        <taxon>Anaeromicrobium</taxon>
    </lineage>
</organism>
<protein>
    <recommendedName>
        <fullName evidence="3">Asp/Glu racemase</fullName>
    </recommendedName>
</protein>
<dbReference type="EMBL" id="NIBG01000005">
    <property type="protein sequence ID" value="PAB59808.1"/>
    <property type="molecule type" value="Genomic_DNA"/>
</dbReference>
<keyword evidence="2" id="KW-1185">Reference proteome</keyword>
<evidence type="ECO:0000313" key="1">
    <source>
        <dbReference type="EMBL" id="PAB59808.1"/>
    </source>
</evidence>
<comment type="caution">
    <text evidence="1">The sequence shown here is derived from an EMBL/GenBank/DDBJ whole genome shotgun (WGS) entry which is preliminary data.</text>
</comment>
<name>A0A267MLL9_9FIRM</name>
<evidence type="ECO:0000313" key="2">
    <source>
        <dbReference type="Proteomes" id="UP000216024"/>
    </source>
</evidence>
<dbReference type="InterPro" id="IPR026286">
    <property type="entry name" value="MaiA/AMDase"/>
</dbReference>
<accession>A0A267MLL9</accession>
<dbReference type="Proteomes" id="UP000216024">
    <property type="component" value="Unassembled WGS sequence"/>
</dbReference>
<dbReference type="InterPro" id="IPR053714">
    <property type="entry name" value="Iso_Racemase_Enz_sf"/>
</dbReference>
<dbReference type="Gene3D" id="3.40.50.12500">
    <property type="match status" value="1"/>
</dbReference>
<dbReference type="PANTHER" id="PTHR40267">
    <property type="entry name" value="BLR3294 PROTEIN"/>
    <property type="match status" value="1"/>
</dbReference>
<dbReference type="PANTHER" id="PTHR40267:SF1">
    <property type="entry name" value="BLR3294 PROTEIN"/>
    <property type="match status" value="1"/>
</dbReference>
<reference evidence="1 2" key="1">
    <citation type="submission" date="2017-06" db="EMBL/GenBank/DDBJ databases">
        <title>Draft genome sequence of anaerobic fermentative bacterium Anaeromicrobium sediminis DY2726D isolated from West Pacific Ocean sediments.</title>
        <authorList>
            <person name="Zeng X."/>
        </authorList>
    </citation>
    <scope>NUCLEOTIDE SEQUENCE [LARGE SCALE GENOMIC DNA]</scope>
    <source>
        <strain evidence="1 2">DY2726D</strain>
    </source>
</reference>
<evidence type="ECO:0008006" key="3">
    <source>
        <dbReference type="Google" id="ProtNLM"/>
    </source>
</evidence>
<sequence>MEKKRIALLIPHTDITLETDLQKYLPDHYTLHTQRIWLNDVSEAAEKKMVDIDFPKGIQYLKNITTFDTSVFGCTSASAVYGATGLKRIEQQLSNEFGCKSISALGAVLRQIKKLQAKRIALFTPYTDSVNQFMINSLKDFGVNIVYSNGLDLINDLDICKVEPSAIYDFIHSHKNHLKQIETDLCFVSCTNLRAMEIRKDLENMLDINVITSNYSIYQFILDHD</sequence>
<dbReference type="PIRSF" id="PIRSF015736">
    <property type="entry name" value="MI"/>
    <property type="match status" value="1"/>
</dbReference>
<dbReference type="RefSeq" id="WP_095132595.1">
    <property type="nucleotide sequence ID" value="NZ_NIBG01000005.1"/>
</dbReference>
<dbReference type="AlphaFoldDB" id="A0A267MLL9"/>